<dbReference type="SUPFAM" id="SSF51391">
    <property type="entry name" value="Thiamin phosphate synthase"/>
    <property type="match status" value="1"/>
</dbReference>
<dbReference type="GO" id="GO:0005737">
    <property type="term" value="C:cytoplasm"/>
    <property type="evidence" value="ECO:0007669"/>
    <property type="project" value="TreeGrafter"/>
</dbReference>
<protein>
    <submittedName>
        <fullName evidence="4">Thiazole tautomerase TenI</fullName>
    </submittedName>
</protein>
<gene>
    <name evidence="4" type="ORF">EJQ19_30715</name>
</gene>
<keyword evidence="5" id="KW-1185">Reference proteome</keyword>
<dbReference type="RefSeq" id="WP_126145020.1">
    <property type="nucleotide sequence ID" value="NZ_RXHU01000133.1"/>
</dbReference>
<dbReference type="PANTHER" id="PTHR20857">
    <property type="entry name" value="THIAMINE-PHOSPHATE PYROPHOSPHORYLASE"/>
    <property type="match status" value="1"/>
</dbReference>
<dbReference type="InterPro" id="IPR013785">
    <property type="entry name" value="Aldolase_TIM"/>
</dbReference>
<dbReference type="AlphaFoldDB" id="A0A430J466"/>
<evidence type="ECO:0000256" key="1">
    <source>
        <dbReference type="ARBA" id="ARBA00004948"/>
    </source>
</evidence>
<name>A0A430J466_9BACL</name>
<keyword evidence="2" id="KW-0784">Thiamine biosynthesis</keyword>
<evidence type="ECO:0000259" key="3">
    <source>
        <dbReference type="Pfam" id="PF02581"/>
    </source>
</evidence>
<dbReference type="InterPro" id="IPR036206">
    <property type="entry name" value="ThiamineP_synth_sf"/>
</dbReference>
<dbReference type="GO" id="GO:0009228">
    <property type="term" value="P:thiamine biosynthetic process"/>
    <property type="evidence" value="ECO:0007669"/>
    <property type="project" value="UniProtKB-KW"/>
</dbReference>
<proteinExistence type="predicted"/>
<comment type="pathway">
    <text evidence="1">Cofactor biosynthesis; thiamine diphosphate biosynthesis.</text>
</comment>
<comment type="caution">
    <text evidence="4">The sequence shown here is derived from an EMBL/GenBank/DDBJ whole genome shotgun (WGS) entry which is preliminary data.</text>
</comment>
<sequence length="205" mass="21643">MAGKELHVITNGKCTWTEIGQTAVQIHPFVTAIHIREKAKSPDEVFIGVQHLLALGVPAVKLYVNGLPAVAEALRLGGLHLPGSSPPSQEMARTVVLRIGFSVHSAEEAALREAEGADYVLFGHIYETASKPGLAARGLEKLAETGARVRIPVLAIGGMTPSRVPEVLATGAAGIAVMSGIWEAEDPLATIQTFHQALEHKGVMP</sequence>
<reference evidence="4 5" key="1">
    <citation type="submission" date="2018-12" db="EMBL/GenBank/DDBJ databases">
        <title>Bacillus ochoae sp. nov., Paenibacillus whitsoniae sp. nov., Paenibacillus spiritus sp. nov. Isolated from the Mars Exploration Rover during spacecraft assembly.</title>
        <authorList>
            <person name="Seuylemezian A."/>
            <person name="Vaishampayan P."/>
        </authorList>
    </citation>
    <scope>NUCLEOTIDE SEQUENCE [LARGE SCALE GENOMIC DNA]</scope>
    <source>
        <strain evidence="4 5">MER 54</strain>
    </source>
</reference>
<evidence type="ECO:0000313" key="4">
    <source>
        <dbReference type="EMBL" id="RTE01755.1"/>
    </source>
</evidence>
<dbReference type="CDD" id="cd00564">
    <property type="entry name" value="TMP_TenI"/>
    <property type="match status" value="1"/>
</dbReference>
<dbReference type="OrthoDB" id="9815348at2"/>
<dbReference type="InterPro" id="IPR022998">
    <property type="entry name" value="ThiamineP_synth_TenI"/>
</dbReference>
<dbReference type="GO" id="GO:0004789">
    <property type="term" value="F:thiamine-phosphate diphosphorylase activity"/>
    <property type="evidence" value="ECO:0007669"/>
    <property type="project" value="TreeGrafter"/>
</dbReference>
<organism evidence="4 5">
    <name type="scientific">Paenibacillus whitsoniae</name>
    <dbReference type="NCBI Taxonomy" id="2496558"/>
    <lineage>
        <taxon>Bacteria</taxon>
        <taxon>Bacillati</taxon>
        <taxon>Bacillota</taxon>
        <taxon>Bacilli</taxon>
        <taxon>Bacillales</taxon>
        <taxon>Paenibacillaceae</taxon>
        <taxon>Paenibacillus</taxon>
    </lineage>
</organism>
<dbReference type="Gene3D" id="3.20.20.70">
    <property type="entry name" value="Aldolase class I"/>
    <property type="match status" value="1"/>
</dbReference>
<accession>A0A430J466</accession>
<feature type="domain" description="Thiamine phosphate synthase/TenI" evidence="3">
    <location>
        <begin position="10"/>
        <end position="181"/>
    </location>
</feature>
<evidence type="ECO:0000256" key="2">
    <source>
        <dbReference type="ARBA" id="ARBA00022977"/>
    </source>
</evidence>
<dbReference type="EMBL" id="RXHU01000133">
    <property type="protein sequence ID" value="RTE01755.1"/>
    <property type="molecule type" value="Genomic_DNA"/>
</dbReference>
<evidence type="ECO:0000313" key="5">
    <source>
        <dbReference type="Proteomes" id="UP000276128"/>
    </source>
</evidence>
<dbReference type="Proteomes" id="UP000276128">
    <property type="component" value="Unassembled WGS sequence"/>
</dbReference>
<dbReference type="Pfam" id="PF02581">
    <property type="entry name" value="TMP-TENI"/>
    <property type="match status" value="1"/>
</dbReference>
<dbReference type="PANTHER" id="PTHR20857:SF22">
    <property type="entry name" value="THIAZOLE TAUTOMERASE"/>
    <property type="match status" value="1"/>
</dbReference>